<dbReference type="EMBL" id="CAADFA010000041">
    <property type="protein sequence ID" value="VFJ47080.1"/>
    <property type="molecule type" value="Genomic_DNA"/>
</dbReference>
<accession>A0A450VVU0</accession>
<dbReference type="EMBL" id="CAADFL010000085">
    <property type="protein sequence ID" value="VFK08904.1"/>
    <property type="molecule type" value="Genomic_DNA"/>
</dbReference>
<dbReference type="CDD" id="cd06981">
    <property type="entry name" value="cupin_reut_a1446"/>
    <property type="match status" value="1"/>
</dbReference>
<dbReference type="Gene3D" id="2.60.120.10">
    <property type="entry name" value="Jelly Rolls"/>
    <property type="match status" value="1"/>
</dbReference>
<evidence type="ECO:0000313" key="2">
    <source>
        <dbReference type="EMBL" id="VFJ47080.1"/>
    </source>
</evidence>
<dbReference type="EMBL" id="CAADEZ010000701">
    <property type="protein sequence ID" value="VFJ73204.1"/>
    <property type="molecule type" value="Genomic_DNA"/>
</dbReference>
<dbReference type="AlphaFoldDB" id="A0A450VVU0"/>
<dbReference type="Pfam" id="PF07883">
    <property type="entry name" value="Cupin_2"/>
    <property type="match status" value="1"/>
</dbReference>
<gene>
    <name evidence="3" type="ORF">BECKFM1743A_GA0114220_107013</name>
    <name evidence="4" type="ORF">BECKFM1743B_GA0114221_100857</name>
    <name evidence="2" type="ORF">BECKFM1743C_GA0114222_100412</name>
</gene>
<evidence type="ECO:0000313" key="4">
    <source>
        <dbReference type="EMBL" id="VFK08904.1"/>
    </source>
</evidence>
<dbReference type="SUPFAM" id="SSF51182">
    <property type="entry name" value="RmlC-like cupins"/>
    <property type="match status" value="1"/>
</dbReference>
<sequence length="108" mass="12592">MKKNMFEAIPDDLEREVFDILVNNGSVRIERIISNGHRSPASGWYDQEENEWVMVLKGEAMLSFYDGSCFHLHPGDFMDIPSHRKHKVDWTDPDGETIWLAVHYPDTE</sequence>
<dbReference type="InterPro" id="IPR014710">
    <property type="entry name" value="RmlC-like_jellyroll"/>
</dbReference>
<evidence type="ECO:0000313" key="3">
    <source>
        <dbReference type="EMBL" id="VFJ73204.1"/>
    </source>
</evidence>
<evidence type="ECO:0000259" key="1">
    <source>
        <dbReference type="Pfam" id="PF07883"/>
    </source>
</evidence>
<feature type="domain" description="Cupin type-2" evidence="1">
    <location>
        <begin position="46"/>
        <end position="102"/>
    </location>
</feature>
<proteinExistence type="predicted"/>
<protein>
    <submittedName>
        <fullName evidence="4">Cupin 2 domain-containing protein</fullName>
    </submittedName>
</protein>
<dbReference type="InterPro" id="IPR013096">
    <property type="entry name" value="Cupin_2"/>
</dbReference>
<name>A0A450VVU0_9GAMM</name>
<organism evidence="4">
    <name type="scientific">Candidatus Kentrum sp. FM</name>
    <dbReference type="NCBI Taxonomy" id="2126340"/>
    <lineage>
        <taxon>Bacteria</taxon>
        <taxon>Pseudomonadati</taxon>
        <taxon>Pseudomonadota</taxon>
        <taxon>Gammaproteobacteria</taxon>
        <taxon>Candidatus Kentrum</taxon>
    </lineage>
</organism>
<dbReference type="InterPro" id="IPR011051">
    <property type="entry name" value="RmlC_Cupin_sf"/>
</dbReference>
<reference evidence="4" key="1">
    <citation type="submission" date="2019-02" db="EMBL/GenBank/DDBJ databases">
        <authorList>
            <person name="Gruber-Vodicka R. H."/>
            <person name="Seah K. B. B."/>
        </authorList>
    </citation>
    <scope>NUCLEOTIDE SEQUENCE</scope>
    <source>
        <strain evidence="3">BECK_BZ163</strain>
        <strain evidence="4">BECK_BZ164</strain>
        <strain evidence="2">BECK_BZ165</strain>
    </source>
</reference>